<evidence type="ECO:0000256" key="6">
    <source>
        <dbReference type="ARBA" id="ARBA00022723"/>
    </source>
</evidence>
<dbReference type="InterPro" id="IPR004843">
    <property type="entry name" value="Calcineurin-like_PHP"/>
</dbReference>
<comment type="subcellular location">
    <subcellularLocation>
        <location evidence="4">Cell envelope</location>
    </subcellularLocation>
</comment>
<accession>U2KG39</accession>
<evidence type="ECO:0000256" key="9">
    <source>
        <dbReference type="ARBA" id="ARBA00022801"/>
    </source>
</evidence>
<comment type="cofactor">
    <cofactor evidence="3">
        <name>a divalent metal cation</name>
        <dbReference type="ChEBI" id="CHEBI:60240"/>
    </cofactor>
</comment>
<dbReference type="Gene3D" id="3.60.21.10">
    <property type="match status" value="1"/>
</dbReference>
<evidence type="ECO:0000256" key="7">
    <source>
        <dbReference type="ARBA" id="ARBA00022729"/>
    </source>
</evidence>
<feature type="compositionally biased region" description="Polar residues" evidence="11">
    <location>
        <begin position="150"/>
        <end position="160"/>
    </location>
</feature>
<dbReference type="InterPro" id="IPR008334">
    <property type="entry name" value="5'-Nucleotdase_C"/>
</dbReference>
<dbReference type="HOGENOM" id="CLU_005854_2_1_9"/>
<dbReference type="GO" id="GO:0000166">
    <property type="term" value="F:nucleotide binding"/>
    <property type="evidence" value="ECO:0007669"/>
    <property type="project" value="UniProtKB-KW"/>
</dbReference>
<evidence type="ECO:0000256" key="1">
    <source>
        <dbReference type="ARBA" id="ARBA00000527"/>
    </source>
</evidence>
<dbReference type="SUPFAM" id="SSF55816">
    <property type="entry name" value="5'-nucleotidase (syn. UDP-sugar hydrolase), C-terminal domain"/>
    <property type="match status" value="1"/>
</dbReference>
<feature type="compositionally biased region" description="Low complexity" evidence="11">
    <location>
        <begin position="135"/>
        <end position="149"/>
    </location>
</feature>
<dbReference type="Pfam" id="PF00149">
    <property type="entry name" value="Metallophos"/>
    <property type="match status" value="1"/>
</dbReference>
<evidence type="ECO:0000313" key="15">
    <source>
        <dbReference type="EMBL" id="ERJ73813.1"/>
    </source>
</evidence>
<dbReference type="NCBIfam" id="TIGR01167">
    <property type="entry name" value="LPXTG_anchor"/>
    <property type="match status" value="1"/>
</dbReference>
<evidence type="ECO:0000259" key="13">
    <source>
        <dbReference type="Pfam" id="PF00149"/>
    </source>
</evidence>
<dbReference type="GO" id="GO:0009166">
    <property type="term" value="P:nucleotide catabolic process"/>
    <property type="evidence" value="ECO:0007669"/>
    <property type="project" value="InterPro"/>
</dbReference>
<reference evidence="15 16" key="1">
    <citation type="submission" date="2013-06" db="EMBL/GenBank/DDBJ databases">
        <authorList>
            <person name="Weinstock G."/>
            <person name="Sodergren E."/>
            <person name="Lobos E.A."/>
            <person name="Fulton L."/>
            <person name="Fulton R."/>
            <person name="Courtney L."/>
            <person name="Fronick C."/>
            <person name="O'Laughlin M."/>
            <person name="Godfrey J."/>
            <person name="Wilson R.M."/>
            <person name="Miner T."/>
            <person name="Farmer C."/>
            <person name="Delehaunty K."/>
            <person name="Cordes M."/>
            <person name="Minx P."/>
            <person name="Tomlinson C."/>
            <person name="Chen J."/>
            <person name="Wollam A."/>
            <person name="Pepin K.H."/>
            <person name="Bhonagiri V."/>
            <person name="Zhang X."/>
            <person name="Warren W."/>
            <person name="Mitreva M."/>
            <person name="Mardis E.R."/>
            <person name="Wilson R.K."/>
        </authorList>
    </citation>
    <scope>NUCLEOTIDE SEQUENCE [LARGE SCALE GENOMIC DNA]</scope>
    <source>
        <strain evidence="15 16">W1703</strain>
    </source>
</reference>
<comment type="catalytic activity">
    <reaction evidence="1">
        <text>a ribonucleoside 3'-phosphate + H2O = a ribonucleoside + phosphate</text>
        <dbReference type="Rhea" id="RHEA:10144"/>
        <dbReference type="ChEBI" id="CHEBI:13197"/>
        <dbReference type="ChEBI" id="CHEBI:15377"/>
        <dbReference type="ChEBI" id="CHEBI:18254"/>
        <dbReference type="ChEBI" id="CHEBI:43474"/>
        <dbReference type="EC" id="3.1.3.6"/>
    </reaction>
</comment>
<dbReference type="InterPro" id="IPR006146">
    <property type="entry name" value="5'-Nucleotdase_CS"/>
</dbReference>
<evidence type="ECO:0000259" key="14">
    <source>
        <dbReference type="Pfam" id="PF02872"/>
    </source>
</evidence>
<dbReference type="SUPFAM" id="SSF56300">
    <property type="entry name" value="Metallo-dependent phosphatases"/>
    <property type="match status" value="1"/>
</dbReference>
<dbReference type="InterPro" id="IPR029052">
    <property type="entry name" value="Metallo-depent_PP-like"/>
</dbReference>
<gene>
    <name evidence="15" type="ORF">HMPREF1557_02110</name>
</gene>
<dbReference type="PRINTS" id="PR01607">
    <property type="entry name" value="APYRASEFAMLY"/>
</dbReference>
<organism evidence="15 16">
    <name type="scientific">Streptococcus sobrinus W1703</name>
    <dbReference type="NCBI Taxonomy" id="1227275"/>
    <lineage>
        <taxon>Bacteria</taxon>
        <taxon>Bacillati</taxon>
        <taxon>Bacillota</taxon>
        <taxon>Bacilli</taxon>
        <taxon>Lactobacillales</taxon>
        <taxon>Streptococcaceae</taxon>
        <taxon>Streptococcus</taxon>
    </lineage>
</organism>
<feature type="transmembrane region" description="Helical" evidence="12">
    <location>
        <begin position="6"/>
        <end position="28"/>
    </location>
</feature>
<feature type="transmembrane region" description="Helical" evidence="12">
    <location>
        <begin position="855"/>
        <end position="873"/>
    </location>
</feature>
<comment type="similarity">
    <text evidence="5">Belongs to the 5'-nucleotidase family.</text>
</comment>
<feature type="region of interest" description="Disordered" evidence="11">
    <location>
        <begin position="828"/>
        <end position="848"/>
    </location>
</feature>
<feature type="region of interest" description="Disordered" evidence="11">
    <location>
        <begin position="75"/>
        <end position="168"/>
    </location>
</feature>
<evidence type="ECO:0000256" key="10">
    <source>
        <dbReference type="ARBA" id="ARBA00023268"/>
    </source>
</evidence>
<feature type="compositionally biased region" description="Polar residues" evidence="11">
    <location>
        <begin position="75"/>
        <end position="102"/>
    </location>
</feature>
<dbReference type="InterPro" id="IPR036907">
    <property type="entry name" value="5'-Nucleotdase_C_sf"/>
</dbReference>
<name>U2KG39_9STRE</name>
<dbReference type="PANTHER" id="PTHR11575:SF6">
    <property type="entry name" value="2',3'-CYCLIC-NUCLEOTIDE 2'-PHOSPHODIESTERASE_3'-NUCLEOTIDASE"/>
    <property type="match status" value="1"/>
</dbReference>
<evidence type="ECO:0000256" key="2">
    <source>
        <dbReference type="ARBA" id="ARBA00001730"/>
    </source>
</evidence>
<dbReference type="Pfam" id="PF02872">
    <property type="entry name" value="5_nucleotid_C"/>
    <property type="match status" value="1"/>
</dbReference>
<evidence type="ECO:0000256" key="11">
    <source>
        <dbReference type="SAM" id="MobiDB-lite"/>
    </source>
</evidence>
<keyword evidence="6" id="KW-0479">Metal-binding</keyword>
<dbReference type="InterPro" id="IPR006179">
    <property type="entry name" value="5_nucleotidase/apyrase"/>
</dbReference>
<proteinExistence type="inferred from homology"/>
<dbReference type="GO" id="GO:0008254">
    <property type="term" value="F:3'-nucleotidase activity"/>
    <property type="evidence" value="ECO:0007669"/>
    <property type="project" value="UniProtKB-EC"/>
</dbReference>
<evidence type="ECO:0000313" key="16">
    <source>
        <dbReference type="Proteomes" id="UP000016617"/>
    </source>
</evidence>
<keyword evidence="7" id="KW-0732">Signal</keyword>
<dbReference type="NCBIfam" id="NF006938">
    <property type="entry name" value="PRK09420.1"/>
    <property type="match status" value="1"/>
</dbReference>
<dbReference type="GO" id="GO:0030288">
    <property type="term" value="C:outer membrane-bounded periplasmic space"/>
    <property type="evidence" value="ECO:0007669"/>
    <property type="project" value="TreeGrafter"/>
</dbReference>
<dbReference type="GO" id="GO:0008663">
    <property type="term" value="F:2',3'-cyclic-nucleotide 2'-phosphodiesterase activity"/>
    <property type="evidence" value="ECO:0007669"/>
    <property type="project" value="UniProtKB-EC"/>
</dbReference>
<keyword evidence="12" id="KW-0472">Membrane</keyword>
<dbReference type="AlphaFoldDB" id="U2KG39"/>
<comment type="caution">
    <text evidence="15">The sequence shown here is derived from an EMBL/GenBank/DDBJ whole genome shotgun (WGS) entry which is preliminary data.</text>
</comment>
<evidence type="ECO:0000256" key="4">
    <source>
        <dbReference type="ARBA" id="ARBA00004196"/>
    </source>
</evidence>
<dbReference type="CDD" id="cd07410">
    <property type="entry name" value="MPP_CpdB_N"/>
    <property type="match status" value="1"/>
</dbReference>
<keyword evidence="9" id="KW-0378">Hydrolase</keyword>
<comment type="catalytic activity">
    <reaction evidence="2">
        <text>a nucleoside 2',3'-cyclic phosphate + H2O = a nucleoside 3'-phosphate + H(+)</text>
        <dbReference type="Rhea" id="RHEA:19621"/>
        <dbReference type="ChEBI" id="CHEBI:15377"/>
        <dbReference type="ChEBI" id="CHEBI:15378"/>
        <dbReference type="ChEBI" id="CHEBI:66949"/>
        <dbReference type="ChEBI" id="CHEBI:66954"/>
        <dbReference type="EC" id="3.1.4.16"/>
    </reaction>
</comment>
<feature type="domain" description="5'-Nucleotidase C-terminal" evidence="14">
    <location>
        <begin position="505"/>
        <end position="695"/>
    </location>
</feature>
<evidence type="ECO:0000256" key="8">
    <source>
        <dbReference type="ARBA" id="ARBA00022741"/>
    </source>
</evidence>
<evidence type="ECO:0000256" key="5">
    <source>
        <dbReference type="ARBA" id="ARBA00006654"/>
    </source>
</evidence>
<dbReference type="Proteomes" id="UP000016617">
    <property type="component" value="Unassembled WGS sequence"/>
</dbReference>
<feature type="domain" description="Calcineurin-like phosphoesterase" evidence="13">
    <location>
        <begin position="175"/>
        <end position="410"/>
    </location>
</feature>
<evidence type="ECO:0000256" key="3">
    <source>
        <dbReference type="ARBA" id="ARBA00001968"/>
    </source>
</evidence>
<dbReference type="GO" id="GO:0046872">
    <property type="term" value="F:metal ion binding"/>
    <property type="evidence" value="ECO:0007669"/>
    <property type="project" value="UniProtKB-KW"/>
</dbReference>
<dbReference type="PATRIC" id="fig|1227275.3.peg.1900"/>
<dbReference type="Gene3D" id="3.90.780.10">
    <property type="entry name" value="5'-Nucleotidase, C-terminal domain"/>
    <property type="match status" value="1"/>
</dbReference>
<keyword evidence="12" id="KW-1133">Transmembrane helix</keyword>
<keyword evidence="12" id="KW-0812">Transmembrane</keyword>
<keyword evidence="10" id="KW-0511">Multifunctional enzyme</keyword>
<keyword evidence="8" id="KW-0547">Nucleotide-binding</keyword>
<protein>
    <submittedName>
        <fullName evidence="15">Putative 2',3'-cyclic-nucleotide 2'-phosphodiesterase</fullName>
    </submittedName>
</protein>
<dbReference type="InterPro" id="IPR041827">
    <property type="entry name" value="CpdB_N"/>
</dbReference>
<sequence length="879" mass="95660">MIGQLIALISGLQDPTLLSIFVAAYIFNNYLARSFSISKYYLRKSALVLSLITAGLVANQVQADGQANPALNQNQTAASTPTEHATANQTSDQTSPLNQESPKTPEAASDGQTSKQIPDSNQDQDSKGSQASTSAEQAPNNQNQALAQNSTPQTANQTNPADLKPVEGEKVDVQILSTTDLHTNLVNYDYYQDKAAQNIGLAKTALLINQAEKENPNSVLVDNGDTIQGTPLGTYEALINPVKKGQQHPMYKAFTTLRYDAASLGNHEFNYGLDYLNQVIDAAGLPIVNANVLDAKTGKHYFNPYVIIPKTFTDTNGRQVTVNIGITGIVPPQIMNWDKANLEGKVKTIDAVQAVEAVAQEMRAQGADIVVVMSHSGIGDNDYVQGEENVGYQLASAKGIDAVVTGHAHAEFPSGNGTGIYEKIPGVDGVNGKINGIPVTMGGKYGDHLGVIQLNLLYQGGKWKVDQSHAEIRKIDENSDATDPTILNLAEQAHEGTIDYVREQVGTTTAPINSYFALVEDDPSIQIVNNAQIWYVKDQLAGTPEASLPLLSAAAPFKAGSRNDASSYTDIPAGPIAIKNVADLYLYDNVTAVLKVTGKDLREWLEMSAGQFNQIDPNKTEAQELINPDYRTYNFDVIDGINYTFDVTQPNRYDSDGNLVNPDAHRVQDLTYQGEPVKDDQEFMVATNNYRASGNFPGVRNASLNQLLNLENRQVLINYITALKTINPTADNNWHLADTIKGLDVHFRTAERAKNLLGNRPTIQFIAADPSNNGFGDFKYIYSDQVSQASPVTPETQQVQGQETRGQTGLSLEERQAILQMVTENYQSLQNQTRRPTKTKTNQNAQLPKTNGQSIWGLSLIGLLISSLAVSLLPKSKRH</sequence>
<evidence type="ECO:0000256" key="12">
    <source>
        <dbReference type="SAM" id="Phobius"/>
    </source>
</evidence>
<feature type="compositionally biased region" description="Polar residues" evidence="11">
    <location>
        <begin position="110"/>
        <end position="134"/>
    </location>
</feature>
<dbReference type="PANTHER" id="PTHR11575">
    <property type="entry name" value="5'-NUCLEOTIDASE-RELATED"/>
    <property type="match status" value="1"/>
</dbReference>
<dbReference type="PROSITE" id="PS00786">
    <property type="entry name" value="5_NUCLEOTIDASE_2"/>
    <property type="match status" value="1"/>
</dbReference>
<dbReference type="EMBL" id="AWVA01000122">
    <property type="protein sequence ID" value="ERJ73813.1"/>
    <property type="molecule type" value="Genomic_DNA"/>
</dbReference>